<protein>
    <submittedName>
        <fullName evidence="1">Uncharacterized protein</fullName>
    </submittedName>
</protein>
<comment type="caution">
    <text evidence="1">The sequence shown here is derived from an EMBL/GenBank/DDBJ whole genome shotgun (WGS) entry which is preliminary data.</text>
</comment>
<reference evidence="1" key="1">
    <citation type="submission" date="2019-11" db="EMBL/GenBank/DDBJ databases">
        <title>Nori genome reveals adaptations in red seaweeds to the harsh intertidal environment.</title>
        <authorList>
            <person name="Wang D."/>
            <person name="Mao Y."/>
        </authorList>
    </citation>
    <scope>NUCLEOTIDE SEQUENCE</scope>
    <source>
        <tissue evidence="1">Gametophyte</tissue>
    </source>
</reference>
<dbReference type="EMBL" id="CM020619">
    <property type="protein sequence ID" value="KAK1863860.1"/>
    <property type="molecule type" value="Genomic_DNA"/>
</dbReference>
<keyword evidence="2" id="KW-1185">Reference proteome</keyword>
<proteinExistence type="predicted"/>
<evidence type="ECO:0000313" key="1">
    <source>
        <dbReference type="EMBL" id="KAK1863860.1"/>
    </source>
</evidence>
<organism evidence="1 2">
    <name type="scientific">Pyropia yezoensis</name>
    <name type="common">Susabi-nori</name>
    <name type="synonym">Porphyra yezoensis</name>
    <dbReference type="NCBI Taxonomy" id="2788"/>
    <lineage>
        <taxon>Eukaryota</taxon>
        <taxon>Rhodophyta</taxon>
        <taxon>Bangiophyceae</taxon>
        <taxon>Bangiales</taxon>
        <taxon>Bangiaceae</taxon>
        <taxon>Pyropia</taxon>
    </lineage>
</organism>
<sequence length="716" mass="75395">MQPRGACGGGGPRTAPAVALSRLAAAVVVAVAMAVVAGGGTPAFAWSPTAPHDAAVAATAAAAAGAVPWGGVGLPPLHPLDRQSSPKPTATPLPPRSEVPKNATWALEVVFATPAAFDAEATALNDLSADGTWPTLLAFRGTLAAAGPAGVVALYDELFALQRRVEVLWVYAQMQLHTDLADDAKKAAAGRAGAIRSSFEQAISWVGPELLALPPDAAATLVASPALSAANLTATVQSILRAAPHTLSAEGELVLQLVDRSKAAVEGAFGALSNADMAFPPIRDVAGVVHPVTQGNYGGHMRSRDRVRREAAFKSFTGEYNAHINTLAELLGWHVQAAASQAQVRNYSSALERALKPATIPTSIYSSLLKTVRAALPRTMHKYTALRSRLLAAQQPSNAEPFVQHHWDLAAPLFADADPVVPYDTAREAVVASVAPLGAAYQETVRAGLYEGRWVDIFPNQNKRSGAYSWGTYDTPPFILMNYQPNSRGMLTLAHEIGHSVHSALADATQPYPSAAYSIFVAEVASTFNEALLFRALATNASSTAEKAAVLVDQVRAIAGTFFTQARFAEFELAIHQAAEAKTPLTPGFLATTYANITAAYLGPAVAADPEGALFWADIPHFYYDFYVYQYATSMAASTALVDRVLNGTMPVDEYLAVLRAGSSVDPVPLLRKAGVDMETAAPFEAICDQFERLVDELDALSASMPSPPPQQQGGA</sequence>
<evidence type="ECO:0000313" key="2">
    <source>
        <dbReference type="Proteomes" id="UP000798662"/>
    </source>
</evidence>
<accession>A0ACC3C148</accession>
<dbReference type="Proteomes" id="UP000798662">
    <property type="component" value="Chromosome 2"/>
</dbReference>
<gene>
    <name evidence="1" type="ORF">I4F81_006414</name>
</gene>
<name>A0ACC3C148_PYRYE</name>